<accession>A0ABY5L5M6</accession>
<feature type="transmembrane region" description="Helical" evidence="1">
    <location>
        <begin position="12"/>
        <end position="34"/>
    </location>
</feature>
<keyword evidence="1" id="KW-0472">Membrane</keyword>
<proteinExistence type="predicted"/>
<dbReference type="InterPro" id="IPR003425">
    <property type="entry name" value="CCB3/YggT"/>
</dbReference>
<dbReference type="Proteomes" id="UP001058533">
    <property type="component" value="Chromosome"/>
</dbReference>
<gene>
    <name evidence="2" type="ORF">NMP03_11250</name>
</gene>
<evidence type="ECO:0000256" key="1">
    <source>
        <dbReference type="SAM" id="Phobius"/>
    </source>
</evidence>
<evidence type="ECO:0000313" key="3">
    <source>
        <dbReference type="Proteomes" id="UP001058533"/>
    </source>
</evidence>
<protein>
    <submittedName>
        <fullName evidence="2">YggT family protein</fullName>
    </submittedName>
</protein>
<organism evidence="2 3">
    <name type="scientific">Sphingomonas qomolangmaensis</name>
    <dbReference type="NCBI Taxonomy" id="2918765"/>
    <lineage>
        <taxon>Bacteria</taxon>
        <taxon>Pseudomonadati</taxon>
        <taxon>Pseudomonadota</taxon>
        <taxon>Alphaproteobacteria</taxon>
        <taxon>Sphingomonadales</taxon>
        <taxon>Sphingomonadaceae</taxon>
        <taxon>Sphingomonas</taxon>
    </lineage>
</organism>
<dbReference type="EMBL" id="CP101740">
    <property type="protein sequence ID" value="UUL81772.1"/>
    <property type="molecule type" value="Genomic_DNA"/>
</dbReference>
<name>A0ABY5L5M6_9SPHN</name>
<sequence length="102" mass="11214">MLILLEIIQMLITIARWVIIIHIVLSLLIAFNVINTSNDFVRSIWNGLDALTEPVYRPIRRILPDFGSLDLAPMVVLIGLSIVDIIVSRLAANIATGGAVPL</sequence>
<keyword evidence="1" id="KW-1133">Transmembrane helix</keyword>
<feature type="transmembrane region" description="Helical" evidence="1">
    <location>
        <begin position="71"/>
        <end position="92"/>
    </location>
</feature>
<reference evidence="2" key="1">
    <citation type="submission" date="2022-07" db="EMBL/GenBank/DDBJ databases">
        <title>Sphingomonas sp. nov., a novel bacterium isolated from the north slope of the Mount Everest.</title>
        <authorList>
            <person name="Cui X."/>
            <person name="Liu Y."/>
        </authorList>
    </citation>
    <scope>NUCLEOTIDE SEQUENCE</scope>
    <source>
        <strain evidence="2">S5-59</strain>
    </source>
</reference>
<keyword evidence="1" id="KW-0812">Transmembrane</keyword>
<dbReference type="Pfam" id="PF02325">
    <property type="entry name" value="CCB3_YggT"/>
    <property type="match status" value="1"/>
</dbReference>
<evidence type="ECO:0000313" key="2">
    <source>
        <dbReference type="EMBL" id="UUL81772.1"/>
    </source>
</evidence>
<keyword evidence="3" id="KW-1185">Reference proteome</keyword>